<evidence type="ECO:0000256" key="6">
    <source>
        <dbReference type="ARBA" id="ARBA00023004"/>
    </source>
</evidence>
<name>A0A553MV93_9TELE</name>
<dbReference type="GO" id="GO:0006805">
    <property type="term" value="P:xenobiotic metabolic process"/>
    <property type="evidence" value="ECO:0007669"/>
    <property type="project" value="TreeGrafter"/>
</dbReference>
<comment type="caution">
    <text evidence="10">The sequence shown here is derived from an EMBL/GenBank/DDBJ whole genome shotgun (WGS) entry which is preliminary data.</text>
</comment>
<dbReference type="Pfam" id="PF00067">
    <property type="entry name" value="p450"/>
    <property type="match status" value="1"/>
</dbReference>
<dbReference type="InterPro" id="IPR050182">
    <property type="entry name" value="Cytochrome_P450_fam2"/>
</dbReference>
<dbReference type="Gene3D" id="1.10.630.10">
    <property type="entry name" value="Cytochrome P450"/>
    <property type="match status" value="1"/>
</dbReference>
<dbReference type="AlphaFoldDB" id="A0A553MV93"/>
<dbReference type="GO" id="GO:0005737">
    <property type="term" value="C:cytoplasm"/>
    <property type="evidence" value="ECO:0007669"/>
    <property type="project" value="TreeGrafter"/>
</dbReference>
<comment type="subcellular location">
    <subcellularLocation>
        <location evidence="2">Membrane</location>
    </subcellularLocation>
</comment>
<evidence type="ECO:0000256" key="5">
    <source>
        <dbReference type="ARBA" id="ARBA00023002"/>
    </source>
</evidence>
<dbReference type="GO" id="GO:0016020">
    <property type="term" value="C:membrane"/>
    <property type="evidence" value="ECO:0007669"/>
    <property type="project" value="UniProtKB-SubCell"/>
</dbReference>
<keyword evidence="9" id="KW-0812">Transmembrane</keyword>
<dbReference type="FunFam" id="1.10.630.10:FF:000004">
    <property type="entry name" value="cytochrome P450 2D15 isoform X1"/>
    <property type="match status" value="1"/>
</dbReference>
<dbReference type="InterPro" id="IPR008069">
    <property type="entry name" value="Cyt_P450_E_grp-I_CYP2D-like"/>
</dbReference>
<dbReference type="InterPro" id="IPR001128">
    <property type="entry name" value="Cyt_P450"/>
</dbReference>
<organism evidence="10 11">
    <name type="scientific">Danionella cerebrum</name>
    <dbReference type="NCBI Taxonomy" id="2873325"/>
    <lineage>
        <taxon>Eukaryota</taxon>
        <taxon>Metazoa</taxon>
        <taxon>Chordata</taxon>
        <taxon>Craniata</taxon>
        <taxon>Vertebrata</taxon>
        <taxon>Euteleostomi</taxon>
        <taxon>Actinopterygii</taxon>
        <taxon>Neopterygii</taxon>
        <taxon>Teleostei</taxon>
        <taxon>Ostariophysi</taxon>
        <taxon>Cypriniformes</taxon>
        <taxon>Danionidae</taxon>
        <taxon>Danioninae</taxon>
        <taxon>Danionella</taxon>
    </lineage>
</organism>
<dbReference type="InterPro" id="IPR002401">
    <property type="entry name" value="Cyt_P450_E_grp-I"/>
</dbReference>
<dbReference type="STRING" id="623744.A0A553MV93"/>
<dbReference type="OrthoDB" id="2789670at2759"/>
<evidence type="ECO:0000256" key="1">
    <source>
        <dbReference type="ARBA" id="ARBA00001971"/>
    </source>
</evidence>
<dbReference type="SUPFAM" id="SSF48264">
    <property type="entry name" value="Cytochrome P450"/>
    <property type="match status" value="1"/>
</dbReference>
<keyword evidence="7" id="KW-0503">Monooxygenase</keyword>
<dbReference type="EMBL" id="SRMA01027249">
    <property type="protein sequence ID" value="TRY57099.1"/>
    <property type="molecule type" value="Genomic_DNA"/>
</dbReference>
<keyword evidence="5" id="KW-0560">Oxidoreductase</keyword>
<evidence type="ECO:0000256" key="4">
    <source>
        <dbReference type="ARBA" id="ARBA00022723"/>
    </source>
</evidence>
<dbReference type="PRINTS" id="PR01686">
    <property type="entry name" value="EP450ICYP2D"/>
</dbReference>
<evidence type="ECO:0000256" key="2">
    <source>
        <dbReference type="ARBA" id="ARBA00004370"/>
    </source>
</evidence>
<dbReference type="PRINTS" id="PR00463">
    <property type="entry name" value="EP450I"/>
</dbReference>
<dbReference type="GO" id="GO:0020037">
    <property type="term" value="F:heme binding"/>
    <property type="evidence" value="ECO:0007669"/>
    <property type="project" value="InterPro"/>
</dbReference>
<dbReference type="Proteomes" id="UP000316079">
    <property type="component" value="Unassembled WGS sequence"/>
</dbReference>
<dbReference type="EMBL" id="SRMA01027249">
    <property type="protein sequence ID" value="TRY57101.1"/>
    <property type="molecule type" value="Genomic_DNA"/>
</dbReference>
<protein>
    <submittedName>
        <fullName evidence="10">Uncharacterized protein</fullName>
    </submittedName>
</protein>
<evidence type="ECO:0000313" key="10">
    <source>
        <dbReference type="EMBL" id="TRY57101.1"/>
    </source>
</evidence>
<comment type="similarity">
    <text evidence="3">Belongs to the cytochrome P450 family.</text>
</comment>
<sequence>MDLLLSLYDAVDVKSILIFVCVFLLLSDYFRSKPPKNFPPGPRSLPIIGDLHHIDYNKIHLDVAKFAETYGDVLSINILGQRVVIINGYKQVKKVYVHQGDNLADRPVLPMVYDLSEDNGLVMANGYKWKHQRRFALSTLRNFGLGKKSLESSISLECGFLNEAISSENGQPFDPRILMNNAVSNIICVLVFGNRFEYNDHYFQCLLKSINEAMYLDGSIWAQLYNSFPWLMRRLPGPHRKNVDLWKKAIGFVQEKVNEHKEDYDPMNARDYIDCFIAEMEKLKDNTAAGFDVTNLCFCTLDLFVAGTETTSTTLNWALLYMMKYPEIQAKVQEEIDRVVGNSRQPSLSDKDNMPYTNAVVHEIQRMANIAPLNLPRITSQDTHIGKYFVPKGTAVIGNLSSVLFDESEWETPHSFNPGHFLDAKGDFRKRDAFLPFSLGTNLLMICLNISFNLISIFTRNLCFIF</sequence>
<keyword evidence="8 9" id="KW-0472">Membrane</keyword>
<keyword evidence="6" id="KW-0408">Iron</keyword>
<evidence type="ECO:0000256" key="3">
    <source>
        <dbReference type="ARBA" id="ARBA00010617"/>
    </source>
</evidence>
<keyword evidence="4" id="KW-0479">Metal-binding</keyword>
<keyword evidence="9" id="KW-1133">Transmembrane helix</keyword>
<comment type="cofactor">
    <cofactor evidence="1">
        <name>heme</name>
        <dbReference type="ChEBI" id="CHEBI:30413"/>
    </cofactor>
</comment>
<dbReference type="InterPro" id="IPR036396">
    <property type="entry name" value="Cyt_P450_sf"/>
</dbReference>
<reference evidence="10 11" key="1">
    <citation type="journal article" date="2019" name="Sci. Data">
        <title>Hybrid genome assembly and annotation of Danionella translucida.</title>
        <authorList>
            <person name="Kadobianskyi M."/>
            <person name="Schulze L."/>
            <person name="Schuelke M."/>
            <person name="Judkewitz B."/>
        </authorList>
    </citation>
    <scope>NUCLEOTIDE SEQUENCE [LARGE SCALE GENOMIC DNA]</scope>
    <source>
        <strain evidence="10 11">Bolton</strain>
    </source>
</reference>
<dbReference type="PANTHER" id="PTHR24300:SF301">
    <property type="entry name" value="CYP2J25 PROTEIN-RELATED"/>
    <property type="match status" value="1"/>
</dbReference>
<reference evidence="10" key="2">
    <citation type="submission" date="2019-04" db="EMBL/GenBank/DDBJ databases">
        <authorList>
            <person name="Kadobianskyi M."/>
            <person name="Schulze L."/>
            <person name="Schuelke M."/>
            <person name="Judkewitz B."/>
        </authorList>
    </citation>
    <scope>NUCLEOTIDE SEQUENCE</scope>
    <source>
        <strain evidence="10">Bolton</strain>
        <tissue evidence="10">Whole-body</tissue>
    </source>
</reference>
<evidence type="ECO:0000256" key="7">
    <source>
        <dbReference type="ARBA" id="ARBA00023033"/>
    </source>
</evidence>
<dbReference type="GO" id="GO:0016712">
    <property type="term" value="F:oxidoreductase activity, acting on paired donors, with incorporation or reduction of molecular oxygen, reduced flavin or flavoprotein as one donor, and incorporation of one atom of oxygen"/>
    <property type="evidence" value="ECO:0007669"/>
    <property type="project" value="InterPro"/>
</dbReference>
<dbReference type="GO" id="GO:0006082">
    <property type="term" value="P:organic acid metabolic process"/>
    <property type="evidence" value="ECO:0007669"/>
    <property type="project" value="TreeGrafter"/>
</dbReference>
<evidence type="ECO:0000256" key="8">
    <source>
        <dbReference type="ARBA" id="ARBA00023136"/>
    </source>
</evidence>
<gene>
    <name evidence="10" type="ORF">DNTS_023979</name>
</gene>
<accession>A0A553MV93</accession>
<feature type="transmembrane region" description="Helical" evidence="9">
    <location>
        <begin position="434"/>
        <end position="458"/>
    </location>
</feature>
<dbReference type="GO" id="GO:0005506">
    <property type="term" value="F:iron ion binding"/>
    <property type="evidence" value="ECO:0007669"/>
    <property type="project" value="InterPro"/>
</dbReference>
<dbReference type="PANTHER" id="PTHR24300">
    <property type="entry name" value="CYTOCHROME P450 508A4-RELATED"/>
    <property type="match status" value="1"/>
</dbReference>
<dbReference type="PRINTS" id="PR00385">
    <property type="entry name" value="P450"/>
</dbReference>
<keyword evidence="11" id="KW-1185">Reference proteome</keyword>
<evidence type="ECO:0000313" key="11">
    <source>
        <dbReference type="Proteomes" id="UP000316079"/>
    </source>
</evidence>
<evidence type="ECO:0000256" key="9">
    <source>
        <dbReference type="SAM" id="Phobius"/>
    </source>
</evidence>
<proteinExistence type="inferred from homology"/>